<dbReference type="SUPFAM" id="SSF53383">
    <property type="entry name" value="PLP-dependent transferases"/>
    <property type="match status" value="1"/>
</dbReference>
<accession>A0ABU1IHN5</accession>
<dbReference type="EMBL" id="JAVDQG010000001">
    <property type="protein sequence ID" value="MDR6224285.1"/>
    <property type="molecule type" value="Genomic_DNA"/>
</dbReference>
<keyword evidence="2" id="KW-1185">Reference proteome</keyword>
<dbReference type="Gene3D" id="3.90.1150.60">
    <property type="entry name" value="Methioning gamme-lyase, C-terminal domain"/>
    <property type="match status" value="1"/>
</dbReference>
<dbReference type="Pfam" id="PF06838">
    <property type="entry name" value="Met_gamma_lyase"/>
    <property type="match status" value="1"/>
</dbReference>
<dbReference type="PANTHER" id="PTHR46658:SF1">
    <property type="entry name" value="CYS OR MET METABOLISM PYRIDOXAL-PHOSPHATE-DEPENDENT ENZYME"/>
    <property type="match status" value="1"/>
</dbReference>
<evidence type="ECO:0000313" key="2">
    <source>
        <dbReference type="Proteomes" id="UP001185012"/>
    </source>
</evidence>
<dbReference type="PANTHER" id="PTHR46658">
    <property type="entry name" value="CYS OR MET METABOLISM PYRIDOXAL-PHOSPHATE-DEPENDENT ENZYME"/>
    <property type="match status" value="1"/>
</dbReference>
<sequence>MMYQYFQHEQELRHWSERAEARIAPQIQAIGERVDRHQWRLLRAYRDAGVDEGHLAASTGYGYDDRGREALERIVARMFGTEAALFRPHIVSGTHAIAAALFGVLRPGDRLLYLTGEPYDTLQPVIGREADGSGSLADLGISYQAIPLTPAGGIDWTAFAEAAGSDIRCVAIQRSRGYAERASFSVAAIGEMVRRVRERCPDAVIFVDNCYGEFVEDEEPTHVGADLMAGSLIKNPGGGLAKSGGYLAGRRQWVERAAARLVAPGILAEGGATHGYLRDYFQGFFLAPHVVGEALKGAVFTAAVLEEAGFLSTPRWDDPRTDIIQLIRLERPELLVAFCQGIQEASPVDGHVVPEASKMPGYADPVIMAAGTFVQGASIELSADGPLRPPYHAYMQGGLTFSHVKIGVLTALDRMLTHSSLFPRHPNESR</sequence>
<organism evidence="1 2">
    <name type="scientific">Desmospora profundinema</name>
    <dbReference type="NCBI Taxonomy" id="1571184"/>
    <lineage>
        <taxon>Bacteria</taxon>
        <taxon>Bacillati</taxon>
        <taxon>Bacillota</taxon>
        <taxon>Bacilli</taxon>
        <taxon>Bacillales</taxon>
        <taxon>Thermoactinomycetaceae</taxon>
        <taxon>Desmospora</taxon>
    </lineage>
</organism>
<gene>
    <name evidence="1" type="ORF">JOE21_000273</name>
</gene>
<protein>
    <submittedName>
        <fullName evidence="1">Cystathionine beta-lyase family protein involved in aluminum resistance</fullName>
    </submittedName>
</protein>
<dbReference type="Gene3D" id="3.40.640.10">
    <property type="entry name" value="Type I PLP-dependent aspartate aminotransferase-like (Major domain)"/>
    <property type="match status" value="1"/>
</dbReference>
<comment type="caution">
    <text evidence="1">The sequence shown here is derived from an EMBL/GenBank/DDBJ whole genome shotgun (WGS) entry which is preliminary data.</text>
</comment>
<name>A0ABU1IHN5_9BACL</name>
<dbReference type="Proteomes" id="UP001185012">
    <property type="component" value="Unassembled WGS sequence"/>
</dbReference>
<dbReference type="InterPro" id="IPR009651">
    <property type="entry name" value="Met_g_lyase_put"/>
</dbReference>
<reference evidence="1 2" key="1">
    <citation type="submission" date="2023-07" db="EMBL/GenBank/DDBJ databases">
        <title>Genomic Encyclopedia of Type Strains, Phase IV (KMG-IV): sequencing the most valuable type-strain genomes for metagenomic binning, comparative biology and taxonomic classification.</title>
        <authorList>
            <person name="Goeker M."/>
        </authorList>
    </citation>
    <scope>NUCLEOTIDE SEQUENCE [LARGE SCALE GENOMIC DNA]</scope>
    <source>
        <strain evidence="1 2">DSM 45903</strain>
    </source>
</reference>
<dbReference type="InterPro" id="IPR015421">
    <property type="entry name" value="PyrdxlP-dep_Trfase_major"/>
</dbReference>
<dbReference type="InterPro" id="IPR015424">
    <property type="entry name" value="PyrdxlP-dep_Trfase"/>
</dbReference>
<proteinExistence type="predicted"/>
<evidence type="ECO:0000313" key="1">
    <source>
        <dbReference type="EMBL" id="MDR6224285.1"/>
    </source>
</evidence>